<sequence length="287" mass="32428">MEPEDAVRVGSVRTFLDALEKLEKPSGTTFFYRGHPSFTYLLQPSVYREARWVKNEDIMFKELILRCPNEFTSLASTFQTLVKMQHYGLPTRLLDLTANPLIALYFACDPADPPSESGEVLAFGVPTGEMKYYDSDTASVIANIARRPISFEVPPESLTKAEFNEDSTIRYLLHEIKQEKPYFEPGIVREHLESVVCVRPKLENPRIIRQDGAFFLFGVAGSKSNAASVPKRYIATSSSKRILIIGSEKRRIRSQLESLGISQGTVYPEIDRVAEFLKHHYAPASET</sequence>
<organism evidence="2 3">
    <name type="scientific">Pseudomonas fluorescens</name>
    <dbReference type="NCBI Taxonomy" id="294"/>
    <lineage>
        <taxon>Bacteria</taxon>
        <taxon>Pseudomonadati</taxon>
        <taxon>Pseudomonadota</taxon>
        <taxon>Gammaproteobacteria</taxon>
        <taxon>Pseudomonadales</taxon>
        <taxon>Pseudomonadaceae</taxon>
        <taxon>Pseudomonas</taxon>
    </lineage>
</organism>
<dbReference type="Proteomes" id="UP000033588">
    <property type="component" value="Unassembled WGS sequence"/>
</dbReference>
<evidence type="ECO:0000313" key="3">
    <source>
        <dbReference type="Proteomes" id="UP000033588"/>
    </source>
</evidence>
<dbReference type="EMBL" id="LACC01000026">
    <property type="protein sequence ID" value="KJZ43113.1"/>
    <property type="molecule type" value="Genomic_DNA"/>
</dbReference>
<evidence type="ECO:0000259" key="1">
    <source>
        <dbReference type="SMART" id="SM00901"/>
    </source>
</evidence>
<name>A0A0F4TFB0_PSEFL</name>
<accession>A0A0F4TFB0</accession>
<dbReference type="PATRIC" id="fig|294.132.peg.3477"/>
<dbReference type="SMART" id="SM00901">
    <property type="entry name" value="FRG"/>
    <property type="match status" value="1"/>
</dbReference>
<reference evidence="2 3" key="1">
    <citation type="submission" date="2015-03" db="EMBL/GenBank/DDBJ databases">
        <title>Comparative genomics of Pseudomonas insights into diversity of traits involved in vanlence and defense.</title>
        <authorList>
            <person name="Qin Y."/>
        </authorList>
    </citation>
    <scope>NUCLEOTIDE SEQUENCE [LARGE SCALE GENOMIC DNA]</scope>
    <source>
        <strain evidence="2 3">C8</strain>
    </source>
</reference>
<comment type="caution">
    <text evidence="2">The sequence shown here is derived from an EMBL/GenBank/DDBJ whole genome shotgun (WGS) entry which is preliminary data.</text>
</comment>
<proteinExistence type="predicted"/>
<evidence type="ECO:0000313" key="2">
    <source>
        <dbReference type="EMBL" id="KJZ43113.1"/>
    </source>
</evidence>
<dbReference type="Pfam" id="PF08867">
    <property type="entry name" value="FRG"/>
    <property type="match status" value="1"/>
</dbReference>
<dbReference type="AlphaFoldDB" id="A0A0F4TFB0"/>
<dbReference type="InterPro" id="IPR014966">
    <property type="entry name" value="FRG-dom"/>
</dbReference>
<gene>
    <name evidence="2" type="ORF">VC35_21420</name>
</gene>
<feature type="domain" description="FRG" evidence="1">
    <location>
        <begin position="26"/>
        <end position="121"/>
    </location>
</feature>
<protein>
    <recommendedName>
        <fullName evidence="1">FRG domain-containing protein</fullName>
    </recommendedName>
</protein>